<dbReference type="PROSITE" id="PS50195">
    <property type="entry name" value="PX"/>
    <property type="match status" value="1"/>
</dbReference>
<dbReference type="InterPro" id="IPR001736">
    <property type="entry name" value="PLipase_D/transphosphatidylase"/>
</dbReference>
<keyword evidence="3" id="KW-0677">Repeat</keyword>
<dbReference type="Gene3D" id="3.30.1520.10">
    <property type="entry name" value="Phox-like domain"/>
    <property type="match status" value="1"/>
</dbReference>
<evidence type="ECO:0000256" key="5">
    <source>
        <dbReference type="ARBA" id="ARBA00022963"/>
    </source>
</evidence>
<dbReference type="SUPFAM" id="SSF56024">
    <property type="entry name" value="Phospholipase D/nuclease"/>
    <property type="match status" value="2"/>
</dbReference>
<dbReference type="CDD" id="cd09141">
    <property type="entry name" value="PLDc_vPLD1_2_yPLD_like_2"/>
    <property type="match status" value="1"/>
</dbReference>
<dbReference type="InterPro" id="IPR015679">
    <property type="entry name" value="PLipase_D_fam"/>
</dbReference>
<keyword evidence="12" id="KW-1185">Reference proteome</keyword>
<comment type="caution">
    <text evidence="11">The sequence shown here is derived from an EMBL/GenBank/DDBJ whole genome shotgun (WGS) entry which is preliminary data.</text>
</comment>
<dbReference type="GO" id="GO:0060627">
    <property type="term" value="P:regulation of vesicle-mediated transport"/>
    <property type="evidence" value="ECO:0007669"/>
    <property type="project" value="TreeGrafter"/>
</dbReference>
<dbReference type="GO" id="GO:0035556">
    <property type="term" value="P:intracellular signal transduction"/>
    <property type="evidence" value="ECO:0007669"/>
    <property type="project" value="InterPro"/>
</dbReference>
<feature type="region of interest" description="Disordered" evidence="8">
    <location>
        <begin position="180"/>
        <end position="209"/>
    </location>
</feature>
<feature type="domain" description="PLD phosphodiesterase" evidence="9">
    <location>
        <begin position="1229"/>
        <end position="1256"/>
    </location>
</feature>
<dbReference type="GO" id="GO:0006654">
    <property type="term" value="P:phosphatidic acid biosynthetic process"/>
    <property type="evidence" value="ECO:0007669"/>
    <property type="project" value="InterPro"/>
</dbReference>
<dbReference type="InterPro" id="IPR016555">
    <property type="entry name" value="PLipase_D_euk"/>
</dbReference>
<dbReference type="PROSITE" id="PS50035">
    <property type="entry name" value="PLD"/>
    <property type="match status" value="2"/>
</dbReference>
<comment type="similarity">
    <text evidence="2 7">Belongs to the phospholipase D family.</text>
</comment>
<feature type="region of interest" description="Disordered" evidence="8">
    <location>
        <begin position="14"/>
        <end position="53"/>
    </location>
</feature>
<dbReference type="FunFam" id="3.30.870.10:FF:000011">
    <property type="entry name" value="Phospholipase"/>
    <property type="match status" value="1"/>
</dbReference>
<protein>
    <recommendedName>
        <fullName evidence="7">Phospholipase</fullName>
        <ecNumber evidence="7">3.1.4.4</ecNumber>
    </recommendedName>
</protein>
<dbReference type="EMBL" id="JABSTU010000005">
    <property type="protein sequence ID" value="KAH8031751.1"/>
    <property type="molecule type" value="Genomic_DNA"/>
</dbReference>
<evidence type="ECO:0000256" key="4">
    <source>
        <dbReference type="ARBA" id="ARBA00022801"/>
    </source>
</evidence>
<evidence type="ECO:0000256" key="3">
    <source>
        <dbReference type="ARBA" id="ARBA00022737"/>
    </source>
</evidence>
<dbReference type="InterPro" id="IPR036871">
    <property type="entry name" value="PX_dom_sf"/>
</dbReference>
<dbReference type="SMART" id="SM00312">
    <property type="entry name" value="PX"/>
    <property type="match status" value="1"/>
</dbReference>
<dbReference type="GO" id="GO:0035091">
    <property type="term" value="F:phosphatidylinositol binding"/>
    <property type="evidence" value="ECO:0007669"/>
    <property type="project" value="InterPro"/>
</dbReference>
<evidence type="ECO:0000313" key="11">
    <source>
        <dbReference type="EMBL" id="KAH8031751.1"/>
    </source>
</evidence>
<dbReference type="SUPFAM" id="SSF64268">
    <property type="entry name" value="PX domain"/>
    <property type="match status" value="1"/>
</dbReference>
<evidence type="ECO:0000259" key="9">
    <source>
        <dbReference type="PROSITE" id="PS50035"/>
    </source>
</evidence>
<dbReference type="Gene3D" id="3.30.870.10">
    <property type="entry name" value="Endonuclease Chain A"/>
    <property type="match status" value="3"/>
</dbReference>
<evidence type="ECO:0000256" key="8">
    <source>
        <dbReference type="SAM" id="MobiDB-lite"/>
    </source>
</evidence>
<gene>
    <name evidence="11" type="ORF">HPB51_020746</name>
</gene>
<keyword evidence="6" id="KW-0443">Lipid metabolism</keyword>
<feature type="region of interest" description="Disordered" evidence="8">
    <location>
        <begin position="799"/>
        <end position="833"/>
    </location>
</feature>
<organism evidence="11 12">
    <name type="scientific">Rhipicephalus microplus</name>
    <name type="common">Cattle tick</name>
    <name type="synonym">Boophilus microplus</name>
    <dbReference type="NCBI Taxonomy" id="6941"/>
    <lineage>
        <taxon>Eukaryota</taxon>
        <taxon>Metazoa</taxon>
        <taxon>Ecdysozoa</taxon>
        <taxon>Arthropoda</taxon>
        <taxon>Chelicerata</taxon>
        <taxon>Arachnida</taxon>
        <taxon>Acari</taxon>
        <taxon>Parasitiformes</taxon>
        <taxon>Ixodida</taxon>
        <taxon>Ixodoidea</taxon>
        <taxon>Ixodidae</taxon>
        <taxon>Rhipicephalinae</taxon>
        <taxon>Rhipicephalus</taxon>
        <taxon>Boophilus</taxon>
    </lineage>
</organism>
<name>A0A9J6EBQ8_RHIMP</name>
<keyword evidence="5 7" id="KW-0442">Lipid degradation</keyword>
<dbReference type="Pfam" id="PF13091">
    <property type="entry name" value="PLDc_2"/>
    <property type="match status" value="1"/>
</dbReference>
<evidence type="ECO:0000313" key="12">
    <source>
        <dbReference type="Proteomes" id="UP000821866"/>
    </source>
</evidence>
<evidence type="ECO:0000256" key="2">
    <source>
        <dbReference type="ARBA" id="ARBA00008664"/>
    </source>
</evidence>
<sequence>MARFLAQRGVLIKQQRGGSKRKKRRMAESTSQDALASGGEEEEEEDPDFEELRPPEVDPLAELLDHDGEKCVIQGDGGDKMNVLPHGGTCFSFSRVHEPSCSLLTPNRLLTLPDCPIEVKIVNVERDHSSTHILYPNLYVIELRHGDFQWSIRRRYKHFQQLHQQLQMYRAAMSIPLPTKKHRERRRSYREDNARRPLPRFPKKPESLLSQEEVQQRAEQLEAYLSNLVMVPAYRMNPHTTKNWVARGQNYLRRETVCISKMEKFKVQELLEICQELNISVGSVKRKQQILEHLGKEEVSLEEAIEARETILAKKEEPGRRGQLLEHSSLTRPFEKARALPERRRHRPGRAAWNNSTSLCIIWRRGCCCASPKFHVVFAACWHLAAVDESTLHRDGDGRGQSGKTTSPAPLDTKVVGQAFVSRRERHSEAASTQQLYGMQFLEVSHLSFVGGLGPKGREGLVYKRSGGHHSARGCVRLHFLFYQCCSRWRKRRVHSCPFVVWLIAKDTCVLYVRPRDGVIKSVLLMDQGFQVQSGFMATGVNHGLLVTNLTRNLLVKCWTKRKEREWKDHLQELAKTTGRDFTHPNRYDAFAPIRTASRCRWYIDGSKYCEAVAHAIDLAREEIFIADWWLTPEIYLKRPVVPNNRWRLDQLLQKKAEEGVKVFVLLYKEVEMALNINSLYSKQKLVAMHPNIKVLRHPDHVTGGILLWAHHEKLVVVDQKFAFLGGLDLCYGRWDDFNHRLTDVGGIQMQRQISKSEQPEVNTSMNEVANRLLASHRLRRQQSGGDGALNEGYGAIDAADGGGDVTPPAGATDTDARNRGRRSLAGGRLSTGAAASGGAVYVDQEEGRVVVGDDGSSRIASNLMRARRVFRAVTTHFLEKSEEFTTPFISTRCNTRWYSSDSKQVPVVLEADAIATIANQQKKRRSTLLHMGMQAFHRHNRTGSLDSLNNLCDVPRSELRASSLEDDLGLQGSAKYWLGKDYTNFIFKDLTEVDNPFVDIVDRNVTPRMPWHDIGAAVSGAAARDIARHFVQRWNFTKFEKAKQHENYPWLLPKSYQDVELESTLPETAIGTLFTADCQILRSASNWSTGIKAVESSIHSAYIDNIVNAKHYIYIENQFFITLEQGNPTVENQIGEALFQRILKAHRNKQNFRVYVVMPLLPAFEGEVGTDTGVAIQAITHWNYASMCHGDSSILERLKAADVPDPTKYIDFFGLRKHDELHGKLTQELVYVHSKLMIVDDEVTIIGSANINDRSLLGRRDSELAVVVHDTEREKSIMDGRIYSAGRFAGSLRRSLFREHLGLLEGDGSSNGIDIRDPVSSSFYDGVWRTTARRNAQIFEKVFRCIPSDSVRTFAGLREFTAIPGLAETDPDQARNELREVRGHLVDMPMDFLAEESLTPAAGTKEALMPIVLWT</sequence>
<evidence type="ECO:0000256" key="7">
    <source>
        <dbReference type="PIRNR" id="PIRNR009376"/>
    </source>
</evidence>
<evidence type="ECO:0000259" key="10">
    <source>
        <dbReference type="PROSITE" id="PS50195"/>
    </source>
</evidence>
<dbReference type="PANTHER" id="PTHR18896:SF76">
    <property type="entry name" value="PHOSPHOLIPASE"/>
    <property type="match status" value="1"/>
</dbReference>
<reference evidence="11" key="1">
    <citation type="journal article" date="2020" name="Cell">
        <title>Large-Scale Comparative Analyses of Tick Genomes Elucidate Their Genetic Diversity and Vector Capacities.</title>
        <authorList>
            <consortium name="Tick Genome and Microbiome Consortium (TIGMIC)"/>
            <person name="Jia N."/>
            <person name="Wang J."/>
            <person name="Shi W."/>
            <person name="Du L."/>
            <person name="Sun Y."/>
            <person name="Zhan W."/>
            <person name="Jiang J.F."/>
            <person name="Wang Q."/>
            <person name="Zhang B."/>
            <person name="Ji P."/>
            <person name="Bell-Sakyi L."/>
            <person name="Cui X.M."/>
            <person name="Yuan T.T."/>
            <person name="Jiang B.G."/>
            <person name="Yang W.F."/>
            <person name="Lam T.T."/>
            <person name="Chang Q.C."/>
            <person name="Ding S.J."/>
            <person name="Wang X.J."/>
            <person name="Zhu J.G."/>
            <person name="Ruan X.D."/>
            <person name="Zhao L."/>
            <person name="Wei J.T."/>
            <person name="Ye R.Z."/>
            <person name="Que T.C."/>
            <person name="Du C.H."/>
            <person name="Zhou Y.H."/>
            <person name="Cheng J.X."/>
            <person name="Dai P.F."/>
            <person name="Guo W.B."/>
            <person name="Han X.H."/>
            <person name="Huang E.J."/>
            <person name="Li L.F."/>
            <person name="Wei W."/>
            <person name="Gao Y.C."/>
            <person name="Liu J.Z."/>
            <person name="Shao H.Z."/>
            <person name="Wang X."/>
            <person name="Wang C.C."/>
            <person name="Yang T.C."/>
            <person name="Huo Q.B."/>
            <person name="Li W."/>
            <person name="Chen H.Y."/>
            <person name="Chen S.E."/>
            <person name="Zhou L.G."/>
            <person name="Ni X.B."/>
            <person name="Tian J.H."/>
            <person name="Sheng Y."/>
            <person name="Liu T."/>
            <person name="Pan Y.S."/>
            <person name="Xia L.Y."/>
            <person name="Li J."/>
            <person name="Zhao F."/>
            <person name="Cao W.C."/>
        </authorList>
    </citation>
    <scope>NUCLEOTIDE SEQUENCE</scope>
    <source>
        <strain evidence="11">Rmic-2018</strain>
    </source>
</reference>
<dbReference type="Proteomes" id="UP000821866">
    <property type="component" value="Chromosome 3"/>
</dbReference>
<dbReference type="PIRSF" id="PIRSF009376">
    <property type="entry name" value="Phospholipase_D_euk"/>
    <property type="match status" value="1"/>
</dbReference>
<dbReference type="Pfam" id="PF00614">
    <property type="entry name" value="PLDc"/>
    <property type="match status" value="1"/>
</dbReference>
<dbReference type="InterPro" id="IPR001683">
    <property type="entry name" value="PX_dom"/>
</dbReference>
<feature type="domain" description="PLD phosphodiesterase" evidence="9">
    <location>
        <begin position="707"/>
        <end position="734"/>
    </location>
</feature>
<dbReference type="FunFam" id="3.30.870.10:FF:000048">
    <property type="entry name" value="Phospholipase"/>
    <property type="match status" value="1"/>
</dbReference>
<dbReference type="GO" id="GO:0009395">
    <property type="term" value="P:phospholipid catabolic process"/>
    <property type="evidence" value="ECO:0007669"/>
    <property type="project" value="TreeGrafter"/>
</dbReference>
<feature type="domain" description="PX" evidence="10">
    <location>
        <begin position="117"/>
        <end position="251"/>
    </location>
</feature>
<dbReference type="CDD" id="cd01254">
    <property type="entry name" value="PH_PLD"/>
    <property type="match status" value="1"/>
</dbReference>
<dbReference type="PANTHER" id="PTHR18896">
    <property type="entry name" value="PHOSPHOLIPASE D"/>
    <property type="match status" value="1"/>
</dbReference>
<dbReference type="CDD" id="cd09138">
    <property type="entry name" value="PLDc_vPLD1_2_yPLD_like_1"/>
    <property type="match status" value="1"/>
</dbReference>
<comment type="catalytic activity">
    <reaction evidence="1 7">
        <text>a 1,2-diacyl-sn-glycero-3-phosphocholine + H2O = a 1,2-diacyl-sn-glycero-3-phosphate + choline + H(+)</text>
        <dbReference type="Rhea" id="RHEA:14445"/>
        <dbReference type="ChEBI" id="CHEBI:15354"/>
        <dbReference type="ChEBI" id="CHEBI:15377"/>
        <dbReference type="ChEBI" id="CHEBI:15378"/>
        <dbReference type="ChEBI" id="CHEBI:57643"/>
        <dbReference type="ChEBI" id="CHEBI:58608"/>
        <dbReference type="EC" id="3.1.4.4"/>
    </reaction>
</comment>
<feature type="compositionally biased region" description="Acidic residues" evidence="8">
    <location>
        <begin position="39"/>
        <end position="49"/>
    </location>
</feature>
<keyword evidence="4 7" id="KW-0378">Hydrolase</keyword>
<dbReference type="GO" id="GO:0004630">
    <property type="term" value="F:phospholipase D activity"/>
    <property type="evidence" value="ECO:0007669"/>
    <property type="project" value="UniProtKB-UniRule"/>
</dbReference>
<proteinExistence type="inferred from homology"/>
<reference evidence="11" key="2">
    <citation type="submission" date="2021-09" db="EMBL/GenBank/DDBJ databases">
        <authorList>
            <person name="Jia N."/>
            <person name="Wang J."/>
            <person name="Shi W."/>
            <person name="Du L."/>
            <person name="Sun Y."/>
            <person name="Zhan W."/>
            <person name="Jiang J."/>
            <person name="Wang Q."/>
            <person name="Zhang B."/>
            <person name="Ji P."/>
            <person name="Sakyi L.B."/>
            <person name="Cui X."/>
            <person name="Yuan T."/>
            <person name="Jiang B."/>
            <person name="Yang W."/>
            <person name="Lam T.T.-Y."/>
            <person name="Chang Q."/>
            <person name="Ding S."/>
            <person name="Wang X."/>
            <person name="Zhu J."/>
            <person name="Ruan X."/>
            <person name="Zhao L."/>
            <person name="Wei J."/>
            <person name="Que T."/>
            <person name="Du C."/>
            <person name="Cheng J."/>
            <person name="Dai P."/>
            <person name="Han X."/>
            <person name="Huang E."/>
            <person name="Gao Y."/>
            <person name="Liu J."/>
            <person name="Shao H."/>
            <person name="Ye R."/>
            <person name="Li L."/>
            <person name="Wei W."/>
            <person name="Wang X."/>
            <person name="Wang C."/>
            <person name="Huo Q."/>
            <person name="Li W."/>
            <person name="Guo W."/>
            <person name="Chen H."/>
            <person name="Chen S."/>
            <person name="Zhou L."/>
            <person name="Zhou L."/>
            <person name="Ni X."/>
            <person name="Tian J."/>
            <person name="Zhou Y."/>
            <person name="Sheng Y."/>
            <person name="Liu T."/>
            <person name="Pan Y."/>
            <person name="Xia L."/>
            <person name="Li J."/>
            <person name="Zhao F."/>
            <person name="Cao W."/>
        </authorList>
    </citation>
    <scope>NUCLEOTIDE SEQUENCE</scope>
    <source>
        <strain evidence="11">Rmic-2018</strain>
        <tissue evidence="11">Larvae</tissue>
    </source>
</reference>
<dbReference type="SMART" id="SM00155">
    <property type="entry name" value="PLDc"/>
    <property type="match status" value="2"/>
</dbReference>
<dbReference type="EC" id="3.1.4.4" evidence="7"/>
<dbReference type="Pfam" id="PF00787">
    <property type="entry name" value="PX"/>
    <property type="match status" value="1"/>
</dbReference>
<evidence type="ECO:0000256" key="1">
    <source>
        <dbReference type="ARBA" id="ARBA00000798"/>
    </source>
</evidence>
<evidence type="ECO:0000256" key="6">
    <source>
        <dbReference type="ARBA" id="ARBA00023098"/>
    </source>
</evidence>
<dbReference type="VEuPathDB" id="VectorBase:LOC119165403"/>
<accession>A0A9J6EBQ8</accession>
<dbReference type="InterPro" id="IPR025202">
    <property type="entry name" value="PLD-like_dom"/>
</dbReference>